<dbReference type="GO" id="GO:0009190">
    <property type="term" value="P:cyclic nucleotide biosynthetic process"/>
    <property type="evidence" value="ECO:0007669"/>
    <property type="project" value="InterPro"/>
</dbReference>
<organism evidence="9 10">
    <name type="scientific">Lamprobacter modestohalophilus</name>
    <dbReference type="NCBI Taxonomy" id="1064514"/>
    <lineage>
        <taxon>Bacteria</taxon>
        <taxon>Pseudomonadati</taxon>
        <taxon>Pseudomonadota</taxon>
        <taxon>Gammaproteobacteria</taxon>
        <taxon>Chromatiales</taxon>
        <taxon>Chromatiaceae</taxon>
        <taxon>Lamprobacter</taxon>
    </lineage>
</organism>
<dbReference type="AlphaFoldDB" id="A0A9X1B4T3"/>
<evidence type="ECO:0000259" key="8">
    <source>
        <dbReference type="PROSITE" id="PS50125"/>
    </source>
</evidence>
<dbReference type="EMBL" id="NRRY01000017">
    <property type="protein sequence ID" value="MBK1619066.1"/>
    <property type="molecule type" value="Genomic_DNA"/>
</dbReference>
<dbReference type="CDD" id="cd07302">
    <property type="entry name" value="CHD"/>
    <property type="match status" value="1"/>
</dbReference>
<dbReference type="Proteomes" id="UP001138768">
    <property type="component" value="Unassembled WGS sequence"/>
</dbReference>
<keyword evidence="5 7" id="KW-0472">Membrane</keyword>
<comment type="caution">
    <text evidence="9">The sequence shown here is derived from an EMBL/GenBank/DDBJ whole genome shotgun (WGS) entry which is preliminary data.</text>
</comment>
<keyword evidence="3 7" id="KW-0812">Transmembrane</keyword>
<dbReference type="SUPFAM" id="SSF103190">
    <property type="entry name" value="Sensory domain-like"/>
    <property type="match status" value="1"/>
</dbReference>
<sequence>MIRSYKVAFVALFVGLLALTVFAVSVNTYRHATRVSLDLSADILSEMSAKVVAETSARFEAARDVVEINALLVGERGLADDQALFRLFGRQLALLPQIESLYVAGPNGDFIQARSSPQSMTRLIRREAAQGEDPSQATERLVYRDAQFAPIARINGDATYDPRQRGWYRQAVAAERLQWSPVYQFADTGERGITAAVAVREPNGSLIGVVGVDISLNSLSQFLSGQRIARGGIALIVGADRQLIAFPESVELRQGAGSGTAAVDADLSAVDAASAAATAVADARLPRVEDLGVPWLVDAYRQDAQSQQRSAINRAEYSLSRTDGQRYLAQRQAFPPGVGEDWELMLVVPEITLLESARRLFSEAAAISLILLLAAAIAVSFLALRLFQPLKRLVLNTELIREFRFADVKRVPSRFAEIKAMDEALWKMSQGLRSLEKFVPIDVGRRLIQSGKRAEPEAEVRELTLLFTGASDLASLCEALPPARITELLGRQLDIFTSTILRHKGTIDNFLGESILAFWGAPVVLEDSVDRACRAVLACRDAETALHADWAKSLAPGEPAPPLNLFSVHHGRAIVGAIGSRQRMSWTAIGDNVALGWDLHQLNRRYGTRIIISGEAREQVAERYWTRRLDVLPLNSGARKLEVFELIDRRDRMLAPERLEAISHYEAGLEALLEADWERAEAIFQPLADRDPTDFAVALMLSRCGTRDACFWPGLAGPGDDMLSGPFVTRPVASPGLSLDSGERPAINANDPKG</sequence>
<dbReference type="GO" id="GO:0004016">
    <property type="term" value="F:adenylate cyclase activity"/>
    <property type="evidence" value="ECO:0007669"/>
    <property type="project" value="UniProtKB-ARBA"/>
</dbReference>
<dbReference type="InterPro" id="IPR001054">
    <property type="entry name" value="A/G_cyclase"/>
</dbReference>
<dbReference type="InterPro" id="IPR050697">
    <property type="entry name" value="Adenylyl/Guanylyl_Cyclase_3/4"/>
</dbReference>
<dbReference type="PROSITE" id="PS50125">
    <property type="entry name" value="GUANYLATE_CYCLASE_2"/>
    <property type="match status" value="1"/>
</dbReference>
<reference evidence="9 10" key="1">
    <citation type="journal article" date="2020" name="Microorganisms">
        <title>Osmotic Adaptation and Compatible Solute Biosynthesis of Phototrophic Bacteria as Revealed from Genome Analyses.</title>
        <authorList>
            <person name="Imhoff J.F."/>
            <person name="Rahn T."/>
            <person name="Kunzel S."/>
            <person name="Keller A."/>
            <person name="Neulinger S.C."/>
        </authorList>
    </citation>
    <scope>NUCLEOTIDE SEQUENCE [LARGE SCALE GENOMIC DNA]</scope>
    <source>
        <strain evidence="9 10">DSM 25653</strain>
    </source>
</reference>
<evidence type="ECO:0000256" key="4">
    <source>
        <dbReference type="ARBA" id="ARBA00022989"/>
    </source>
</evidence>
<dbReference type="CDD" id="cd12913">
    <property type="entry name" value="PDC1_MCP_like"/>
    <property type="match status" value="1"/>
</dbReference>
<gene>
    <name evidence="9" type="ORF">CKO42_11610</name>
</gene>
<dbReference type="Gene3D" id="3.30.450.20">
    <property type="entry name" value="PAS domain"/>
    <property type="match status" value="2"/>
</dbReference>
<dbReference type="Pfam" id="PF02743">
    <property type="entry name" value="dCache_1"/>
    <property type="match status" value="1"/>
</dbReference>
<proteinExistence type="predicted"/>
<dbReference type="RefSeq" id="WP_200244004.1">
    <property type="nucleotide sequence ID" value="NZ_NRRY01000017.1"/>
</dbReference>
<dbReference type="SUPFAM" id="SSF55073">
    <property type="entry name" value="Nucleotide cyclase"/>
    <property type="match status" value="1"/>
</dbReference>
<evidence type="ECO:0000313" key="9">
    <source>
        <dbReference type="EMBL" id="MBK1619066.1"/>
    </source>
</evidence>
<accession>A0A9X1B4T3</accession>
<dbReference type="PANTHER" id="PTHR43081">
    <property type="entry name" value="ADENYLATE CYCLASE, TERMINAL-DIFFERENTIATION SPECIFIC-RELATED"/>
    <property type="match status" value="1"/>
</dbReference>
<dbReference type="GO" id="GO:0005886">
    <property type="term" value="C:plasma membrane"/>
    <property type="evidence" value="ECO:0007669"/>
    <property type="project" value="UniProtKB-SubCell"/>
</dbReference>
<feature type="domain" description="Guanylate cyclase" evidence="8">
    <location>
        <begin position="464"/>
        <end position="600"/>
    </location>
</feature>
<dbReference type="InterPro" id="IPR029151">
    <property type="entry name" value="Sensor-like_sf"/>
</dbReference>
<protein>
    <recommendedName>
        <fullName evidence="8">Guanylate cyclase domain-containing protein</fullName>
    </recommendedName>
</protein>
<dbReference type="GO" id="GO:0035556">
    <property type="term" value="P:intracellular signal transduction"/>
    <property type="evidence" value="ECO:0007669"/>
    <property type="project" value="InterPro"/>
</dbReference>
<dbReference type="InterPro" id="IPR033479">
    <property type="entry name" value="dCache_1"/>
</dbReference>
<name>A0A9X1B4T3_9GAMM</name>
<dbReference type="InterPro" id="IPR029787">
    <property type="entry name" value="Nucleotide_cyclase"/>
</dbReference>
<evidence type="ECO:0000256" key="7">
    <source>
        <dbReference type="SAM" id="Phobius"/>
    </source>
</evidence>
<keyword evidence="10" id="KW-1185">Reference proteome</keyword>
<keyword evidence="4 7" id="KW-1133">Transmembrane helix</keyword>
<feature type="region of interest" description="Disordered" evidence="6">
    <location>
        <begin position="734"/>
        <end position="754"/>
    </location>
</feature>
<keyword evidence="2" id="KW-1003">Cell membrane</keyword>
<evidence type="ECO:0000256" key="2">
    <source>
        <dbReference type="ARBA" id="ARBA00022475"/>
    </source>
</evidence>
<dbReference type="PANTHER" id="PTHR43081:SF1">
    <property type="entry name" value="ADENYLATE CYCLASE, TERMINAL-DIFFERENTIATION SPECIFIC"/>
    <property type="match status" value="1"/>
</dbReference>
<dbReference type="Gene3D" id="3.30.70.1230">
    <property type="entry name" value="Nucleotide cyclase"/>
    <property type="match status" value="1"/>
</dbReference>
<evidence type="ECO:0000313" key="10">
    <source>
        <dbReference type="Proteomes" id="UP001138768"/>
    </source>
</evidence>
<evidence type="ECO:0000256" key="3">
    <source>
        <dbReference type="ARBA" id="ARBA00022692"/>
    </source>
</evidence>
<feature type="transmembrane region" description="Helical" evidence="7">
    <location>
        <begin position="364"/>
        <end position="384"/>
    </location>
</feature>
<evidence type="ECO:0000256" key="6">
    <source>
        <dbReference type="SAM" id="MobiDB-lite"/>
    </source>
</evidence>
<evidence type="ECO:0000256" key="1">
    <source>
        <dbReference type="ARBA" id="ARBA00004651"/>
    </source>
</evidence>
<evidence type="ECO:0000256" key="5">
    <source>
        <dbReference type="ARBA" id="ARBA00023136"/>
    </source>
</evidence>
<comment type="subcellular location">
    <subcellularLocation>
        <location evidence="1">Cell membrane</location>
        <topology evidence="1">Multi-pass membrane protein</topology>
    </subcellularLocation>
</comment>